<evidence type="ECO:0000313" key="2">
    <source>
        <dbReference type="EMBL" id="KAG6508757.1"/>
    </source>
</evidence>
<sequence>MSTVRDGDWGSKARDKDKDEDIENAPLVIPVVVVALCAIRLGFFSESALLPSLSDRLVIPVVAALCAIGLGFFSESAPLPSLSDPEATFSF</sequence>
<keyword evidence="3" id="KW-1185">Reference proteome</keyword>
<dbReference type="AlphaFoldDB" id="A0A8J5GP02"/>
<keyword evidence="1" id="KW-1133">Transmembrane helix</keyword>
<keyword evidence="1" id="KW-0472">Membrane</keyword>
<organism evidence="2 3">
    <name type="scientific">Zingiber officinale</name>
    <name type="common">Ginger</name>
    <name type="synonym">Amomum zingiber</name>
    <dbReference type="NCBI Taxonomy" id="94328"/>
    <lineage>
        <taxon>Eukaryota</taxon>
        <taxon>Viridiplantae</taxon>
        <taxon>Streptophyta</taxon>
        <taxon>Embryophyta</taxon>
        <taxon>Tracheophyta</taxon>
        <taxon>Spermatophyta</taxon>
        <taxon>Magnoliopsida</taxon>
        <taxon>Liliopsida</taxon>
        <taxon>Zingiberales</taxon>
        <taxon>Zingiberaceae</taxon>
        <taxon>Zingiber</taxon>
    </lineage>
</organism>
<keyword evidence="1" id="KW-0812">Transmembrane</keyword>
<dbReference type="Proteomes" id="UP000734854">
    <property type="component" value="Unassembled WGS sequence"/>
</dbReference>
<gene>
    <name evidence="2" type="ORF">ZIOFF_034138</name>
</gene>
<reference evidence="2 3" key="1">
    <citation type="submission" date="2020-08" db="EMBL/GenBank/DDBJ databases">
        <title>Plant Genome Project.</title>
        <authorList>
            <person name="Zhang R.-G."/>
        </authorList>
    </citation>
    <scope>NUCLEOTIDE SEQUENCE [LARGE SCALE GENOMIC DNA]</scope>
    <source>
        <tissue evidence="2">Rhizome</tissue>
    </source>
</reference>
<evidence type="ECO:0000313" key="3">
    <source>
        <dbReference type="Proteomes" id="UP000734854"/>
    </source>
</evidence>
<proteinExistence type="predicted"/>
<feature type="transmembrane region" description="Helical" evidence="1">
    <location>
        <begin position="27"/>
        <end position="45"/>
    </location>
</feature>
<feature type="transmembrane region" description="Helical" evidence="1">
    <location>
        <begin position="57"/>
        <end position="74"/>
    </location>
</feature>
<comment type="caution">
    <text evidence="2">The sequence shown here is derived from an EMBL/GenBank/DDBJ whole genome shotgun (WGS) entry which is preliminary data.</text>
</comment>
<evidence type="ECO:0000256" key="1">
    <source>
        <dbReference type="SAM" id="Phobius"/>
    </source>
</evidence>
<accession>A0A8J5GP02</accession>
<dbReference type="EMBL" id="JACMSC010000009">
    <property type="protein sequence ID" value="KAG6508757.1"/>
    <property type="molecule type" value="Genomic_DNA"/>
</dbReference>
<protein>
    <submittedName>
        <fullName evidence="2">Uncharacterized protein</fullName>
    </submittedName>
</protein>
<name>A0A8J5GP02_ZINOF</name>